<dbReference type="HOGENOM" id="CLU_862784_0_0_5"/>
<dbReference type="InterPro" id="IPR050834">
    <property type="entry name" value="Glycosyltransf_2"/>
</dbReference>
<dbReference type="SUPFAM" id="SSF53448">
    <property type="entry name" value="Nucleotide-diphospho-sugar transferases"/>
    <property type="match status" value="1"/>
</dbReference>
<dbReference type="InterPro" id="IPR001173">
    <property type="entry name" value="Glyco_trans_2-like"/>
</dbReference>
<feature type="transmembrane region" description="Helical" evidence="1">
    <location>
        <begin position="251"/>
        <end position="272"/>
    </location>
</feature>
<dbReference type="PANTHER" id="PTHR43685">
    <property type="entry name" value="GLYCOSYLTRANSFERASE"/>
    <property type="match status" value="1"/>
</dbReference>
<dbReference type="PANTHER" id="PTHR43685:SF13">
    <property type="entry name" value="O ANTIGEN BIOSYNTHESIS RHAMNOSYLTRANSFERASE RFBN"/>
    <property type="match status" value="1"/>
</dbReference>
<dbReference type="CAZy" id="GT2">
    <property type="family name" value="Glycosyltransferase Family 2"/>
</dbReference>
<keyword evidence="1" id="KW-0472">Membrane</keyword>
<dbReference type="EMBL" id="CP001349">
    <property type="protein sequence ID" value="ACL58111.1"/>
    <property type="molecule type" value="Genomic_DNA"/>
</dbReference>
<feature type="transmembrane region" description="Helical" evidence="1">
    <location>
        <begin position="292"/>
        <end position="312"/>
    </location>
</feature>
<dbReference type="InterPro" id="IPR029044">
    <property type="entry name" value="Nucleotide-diphossugar_trans"/>
</dbReference>
<dbReference type="AlphaFoldDB" id="B8IJR3"/>
<dbReference type="KEGG" id="mno:Mnod_3182"/>
<accession>B8IJR3</accession>
<keyword evidence="1" id="KW-1133">Transmembrane helix</keyword>
<keyword evidence="1" id="KW-0812">Transmembrane</keyword>
<evidence type="ECO:0000256" key="1">
    <source>
        <dbReference type="SAM" id="Phobius"/>
    </source>
</evidence>
<evidence type="ECO:0000259" key="2">
    <source>
        <dbReference type="Pfam" id="PF00535"/>
    </source>
</evidence>
<proteinExistence type="predicted"/>
<protein>
    <submittedName>
        <fullName evidence="3">Glycosyl transferase family 2</fullName>
    </submittedName>
</protein>
<name>B8IJR3_METNO</name>
<dbReference type="Gene3D" id="3.90.550.10">
    <property type="entry name" value="Spore Coat Polysaccharide Biosynthesis Protein SpsA, Chain A"/>
    <property type="match status" value="1"/>
</dbReference>
<dbReference type="Proteomes" id="UP000008207">
    <property type="component" value="Chromosome"/>
</dbReference>
<keyword evidence="4" id="KW-1185">Reference proteome</keyword>
<keyword evidence="3" id="KW-0808">Transferase</keyword>
<evidence type="ECO:0000313" key="3">
    <source>
        <dbReference type="EMBL" id="ACL58111.1"/>
    </source>
</evidence>
<organism evidence="3 4">
    <name type="scientific">Methylobacterium nodulans (strain LMG 21967 / CNCM I-2342 / ORS 2060)</name>
    <dbReference type="NCBI Taxonomy" id="460265"/>
    <lineage>
        <taxon>Bacteria</taxon>
        <taxon>Pseudomonadati</taxon>
        <taxon>Pseudomonadota</taxon>
        <taxon>Alphaproteobacteria</taxon>
        <taxon>Hyphomicrobiales</taxon>
        <taxon>Methylobacteriaceae</taxon>
        <taxon>Methylobacterium</taxon>
    </lineage>
</organism>
<dbReference type="GO" id="GO:0044010">
    <property type="term" value="P:single-species biofilm formation"/>
    <property type="evidence" value="ECO:0007669"/>
    <property type="project" value="TreeGrafter"/>
</dbReference>
<sequence>MSLAEFPFVSVVVPTRGRRDMLVRLIDSLLRQDYPVDRYEIIVVHNFTNDGTEAALRALVDQGGLPALSYHRKAFPSPTPSRQFGAETGRGEIIAFIDDDCEATHGWLRAGVSAMTAGIGIVQGRTLPQPDQARHLFEKTVTVTAPTPYFETCNIFYRREAFFGVGGFSLEFLDRFWGEDTDLGWKVVQSGWARAFASDALVYHEVFRQNLLAWHREALNLRVWPFLVRLRPAIRQELYCGYFVSRQSATFALAVVGIAGAALVHPMLLLAALPYPWVRTIESGRYRNPFAIAARIVVGLPRAALIFGALAYSSIRHRCLVL</sequence>
<dbReference type="OrthoDB" id="6653642at2"/>
<dbReference type="CDD" id="cd00761">
    <property type="entry name" value="Glyco_tranf_GTA_type"/>
    <property type="match status" value="1"/>
</dbReference>
<feature type="domain" description="Glycosyltransferase 2-like" evidence="2">
    <location>
        <begin position="10"/>
        <end position="170"/>
    </location>
</feature>
<dbReference type="Pfam" id="PF00535">
    <property type="entry name" value="Glycos_transf_2"/>
    <property type="match status" value="1"/>
</dbReference>
<dbReference type="GO" id="GO:0016740">
    <property type="term" value="F:transferase activity"/>
    <property type="evidence" value="ECO:0007669"/>
    <property type="project" value="UniProtKB-KW"/>
</dbReference>
<dbReference type="eggNOG" id="COG1215">
    <property type="taxonomic scope" value="Bacteria"/>
</dbReference>
<evidence type="ECO:0000313" key="4">
    <source>
        <dbReference type="Proteomes" id="UP000008207"/>
    </source>
</evidence>
<gene>
    <name evidence="3" type="ordered locus">Mnod_3182</name>
</gene>
<dbReference type="STRING" id="460265.Mnod_3182"/>
<reference evidence="3 4" key="1">
    <citation type="submission" date="2009-01" db="EMBL/GenBank/DDBJ databases">
        <title>Complete sequence of chromosome of Methylobacterium nodulans ORS 2060.</title>
        <authorList>
            <consortium name="US DOE Joint Genome Institute"/>
            <person name="Lucas S."/>
            <person name="Copeland A."/>
            <person name="Lapidus A."/>
            <person name="Glavina del Rio T."/>
            <person name="Dalin E."/>
            <person name="Tice H."/>
            <person name="Bruce D."/>
            <person name="Goodwin L."/>
            <person name="Pitluck S."/>
            <person name="Sims D."/>
            <person name="Brettin T."/>
            <person name="Detter J.C."/>
            <person name="Han C."/>
            <person name="Larimer F."/>
            <person name="Land M."/>
            <person name="Hauser L."/>
            <person name="Kyrpides N."/>
            <person name="Ivanova N."/>
            <person name="Marx C.J."/>
            <person name="Richardson P."/>
        </authorList>
    </citation>
    <scope>NUCLEOTIDE SEQUENCE [LARGE SCALE GENOMIC DNA]</scope>
    <source>
        <strain evidence="4">LMG 21967 / CNCM I-2342 / ORS 2060</strain>
    </source>
</reference>